<evidence type="ECO:0000313" key="2">
    <source>
        <dbReference type="EMBL" id="CAF3989049.1"/>
    </source>
</evidence>
<dbReference type="Pfam" id="PF00501">
    <property type="entry name" value="AMP-binding"/>
    <property type="match status" value="1"/>
</dbReference>
<dbReference type="GO" id="GO:0043041">
    <property type="term" value="P:amino acid activation for nonribosomal peptide biosynthetic process"/>
    <property type="evidence" value="ECO:0007669"/>
    <property type="project" value="TreeGrafter"/>
</dbReference>
<dbReference type="AlphaFoldDB" id="A0A819MYX9"/>
<evidence type="ECO:0000313" key="3">
    <source>
        <dbReference type="Proteomes" id="UP000663881"/>
    </source>
</evidence>
<accession>A0A819MYX9</accession>
<gene>
    <name evidence="2" type="ORF">OKA104_LOCUS29102</name>
</gene>
<feature type="domain" description="AMP-dependent synthetase/ligase" evidence="1">
    <location>
        <begin position="4"/>
        <end position="74"/>
    </location>
</feature>
<dbReference type="GO" id="GO:0005737">
    <property type="term" value="C:cytoplasm"/>
    <property type="evidence" value="ECO:0007669"/>
    <property type="project" value="TreeGrafter"/>
</dbReference>
<dbReference type="GO" id="GO:0044550">
    <property type="term" value="P:secondary metabolite biosynthetic process"/>
    <property type="evidence" value="ECO:0007669"/>
    <property type="project" value="TreeGrafter"/>
</dbReference>
<name>A0A819MYX9_9BILA</name>
<dbReference type="EMBL" id="CAJOAY010002917">
    <property type="protein sequence ID" value="CAF3989049.1"/>
    <property type="molecule type" value="Genomic_DNA"/>
</dbReference>
<organism evidence="2 3">
    <name type="scientific">Adineta steineri</name>
    <dbReference type="NCBI Taxonomy" id="433720"/>
    <lineage>
        <taxon>Eukaryota</taxon>
        <taxon>Metazoa</taxon>
        <taxon>Spiralia</taxon>
        <taxon>Gnathifera</taxon>
        <taxon>Rotifera</taxon>
        <taxon>Eurotatoria</taxon>
        <taxon>Bdelloidea</taxon>
        <taxon>Adinetida</taxon>
        <taxon>Adinetidae</taxon>
        <taxon>Adineta</taxon>
    </lineage>
</organism>
<dbReference type="SUPFAM" id="SSF56801">
    <property type="entry name" value="Acetyl-CoA synthetase-like"/>
    <property type="match status" value="1"/>
</dbReference>
<evidence type="ECO:0000259" key="1">
    <source>
        <dbReference type="Pfam" id="PF00501"/>
    </source>
</evidence>
<dbReference type="GO" id="GO:0031177">
    <property type="term" value="F:phosphopantetheine binding"/>
    <property type="evidence" value="ECO:0007669"/>
    <property type="project" value="TreeGrafter"/>
</dbReference>
<dbReference type="Proteomes" id="UP000663881">
    <property type="component" value="Unassembled WGS sequence"/>
</dbReference>
<reference evidence="2" key="1">
    <citation type="submission" date="2021-02" db="EMBL/GenBank/DDBJ databases">
        <authorList>
            <person name="Nowell W R."/>
        </authorList>
    </citation>
    <scope>NUCLEOTIDE SEQUENCE</scope>
</reference>
<dbReference type="PANTHER" id="PTHR45527:SF1">
    <property type="entry name" value="FATTY ACID SYNTHASE"/>
    <property type="match status" value="1"/>
</dbReference>
<dbReference type="InterPro" id="IPR000873">
    <property type="entry name" value="AMP-dep_synth/lig_dom"/>
</dbReference>
<protein>
    <recommendedName>
        <fullName evidence="1">AMP-dependent synthetase/ligase domain-containing protein</fullName>
    </recommendedName>
</protein>
<dbReference type="PANTHER" id="PTHR45527">
    <property type="entry name" value="NONRIBOSOMAL PEPTIDE SYNTHETASE"/>
    <property type="match status" value="1"/>
</dbReference>
<dbReference type="Gene3D" id="3.40.50.12780">
    <property type="entry name" value="N-terminal domain of ligase-like"/>
    <property type="match status" value="1"/>
</dbReference>
<comment type="caution">
    <text evidence="2">The sequence shown here is derived from an EMBL/GenBank/DDBJ whole genome shotgun (WGS) entry which is preliminary data.</text>
</comment>
<dbReference type="InterPro" id="IPR042099">
    <property type="entry name" value="ANL_N_sf"/>
</dbReference>
<proteinExistence type="predicted"/>
<sequence>MKSCRVWNLYIPAEATLGTTYYLVNEISHINTVPIGTSFPNYKCLIMDDFLQSITASQEGELFVGGVGIFAGYLGHDDLTAKALTEVHGELFYRTGDLVRMDNKGLIHYVGGKDHHIKVHGQ</sequence>